<dbReference type="PROSITE" id="PS50157">
    <property type="entry name" value="ZINC_FINGER_C2H2_2"/>
    <property type="match status" value="1"/>
</dbReference>
<dbReference type="InParanoid" id="C7ZJ41"/>
<keyword evidence="5" id="KW-1185">Reference proteome</keyword>
<dbReference type="GeneID" id="9674001"/>
<evidence type="ECO:0000259" key="3">
    <source>
        <dbReference type="PROSITE" id="PS50157"/>
    </source>
</evidence>
<keyword evidence="1" id="KW-0862">Zinc</keyword>
<dbReference type="GO" id="GO:0008270">
    <property type="term" value="F:zinc ion binding"/>
    <property type="evidence" value="ECO:0007669"/>
    <property type="project" value="UniProtKB-KW"/>
</dbReference>
<evidence type="ECO:0000313" key="4">
    <source>
        <dbReference type="EMBL" id="EEU36010.1"/>
    </source>
</evidence>
<dbReference type="AlphaFoldDB" id="C7ZJ41"/>
<dbReference type="PANTHER" id="PTHR38166">
    <property type="entry name" value="C2H2-TYPE DOMAIN-CONTAINING PROTEIN-RELATED"/>
    <property type="match status" value="1"/>
</dbReference>
<gene>
    <name evidence="4" type="ORF">NECHADRAFT_85352</name>
</gene>
<dbReference type="EMBL" id="GG698932">
    <property type="protein sequence ID" value="EEU36010.1"/>
    <property type="molecule type" value="Genomic_DNA"/>
</dbReference>
<sequence length="301" mass="34692">MNPGDPQLRECIEGVRREPSGIPDQADPDVFNPPSPGSRPPSVASSYGSIDSGVSHPPRAGNKQKKRVDITWDDFDDSDQDGDKSKTRTRARKEEPDAKKFACPFYKRYPKEPQESLECVAPGLTSAHLVNDHIFRRHVYSKLQCHRCYDEFSTETALHGHQRADNPCEKKPVTTKIDVQQEQQLRDQDMYGRYFENEWRWNATYKIIFPDAKVIPSPYFEPLNLHSYYRTLLMNHLPALAKRELNNDMDNPLHPGILHRVEDAVITALKGCFSVMDEVLGERANRRRTKENQLPRLNHSR</sequence>
<proteinExistence type="predicted"/>
<dbReference type="RefSeq" id="XP_003041723.1">
    <property type="nucleotide sequence ID" value="XM_003041677.1"/>
</dbReference>
<feature type="region of interest" description="Disordered" evidence="2">
    <location>
        <begin position="1"/>
        <end position="96"/>
    </location>
</feature>
<dbReference type="KEGG" id="nhe:NECHADRAFT_85352"/>
<accession>C7ZJ41</accession>
<feature type="domain" description="C2H2-type" evidence="3">
    <location>
        <begin position="143"/>
        <end position="172"/>
    </location>
</feature>
<protein>
    <recommendedName>
        <fullName evidence="3">C2H2-type domain-containing protein</fullName>
    </recommendedName>
</protein>
<evidence type="ECO:0000256" key="1">
    <source>
        <dbReference type="PROSITE-ProRule" id="PRU00042"/>
    </source>
</evidence>
<reference evidence="4 5" key="1">
    <citation type="journal article" date="2009" name="PLoS Genet.">
        <title>The genome of Nectria haematococca: contribution of supernumerary chromosomes to gene expansion.</title>
        <authorList>
            <person name="Coleman J.J."/>
            <person name="Rounsley S.D."/>
            <person name="Rodriguez-Carres M."/>
            <person name="Kuo A."/>
            <person name="Wasmann C.C."/>
            <person name="Grimwood J."/>
            <person name="Schmutz J."/>
            <person name="Taga M."/>
            <person name="White G.J."/>
            <person name="Zhou S."/>
            <person name="Schwartz D.C."/>
            <person name="Freitag M."/>
            <person name="Ma L.J."/>
            <person name="Danchin E.G."/>
            <person name="Henrissat B."/>
            <person name="Coutinho P.M."/>
            <person name="Nelson D.R."/>
            <person name="Straney D."/>
            <person name="Napoli C.A."/>
            <person name="Barker B.M."/>
            <person name="Gribskov M."/>
            <person name="Rep M."/>
            <person name="Kroken S."/>
            <person name="Molnar I."/>
            <person name="Rensing C."/>
            <person name="Kennell J.C."/>
            <person name="Zamora J."/>
            <person name="Farman M.L."/>
            <person name="Selker E.U."/>
            <person name="Salamov A."/>
            <person name="Shapiro H."/>
            <person name="Pangilinan J."/>
            <person name="Lindquist E."/>
            <person name="Lamers C."/>
            <person name="Grigoriev I.V."/>
            <person name="Geiser D.M."/>
            <person name="Covert S.F."/>
            <person name="Temporini E."/>
            <person name="Vanetten H.D."/>
        </authorList>
    </citation>
    <scope>NUCLEOTIDE SEQUENCE [LARGE SCALE GENOMIC DNA]</scope>
    <source>
        <strain evidence="5">ATCC MYA-4622 / CBS 123669 / FGSC 9596 / NRRL 45880 / 77-13-4</strain>
    </source>
</reference>
<dbReference type="HOGENOM" id="CLU_924661_0_0_1"/>
<dbReference type="VEuPathDB" id="FungiDB:NECHADRAFT_85352"/>
<feature type="compositionally biased region" description="Acidic residues" evidence="2">
    <location>
        <begin position="71"/>
        <end position="80"/>
    </location>
</feature>
<feature type="compositionally biased region" description="Basic and acidic residues" evidence="2">
    <location>
        <begin position="81"/>
        <end position="96"/>
    </location>
</feature>
<feature type="compositionally biased region" description="Basic and acidic residues" evidence="2">
    <location>
        <begin position="7"/>
        <end position="19"/>
    </location>
</feature>
<keyword evidence="1" id="KW-0863">Zinc-finger</keyword>
<dbReference type="OrthoDB" id="4161727at2759"/>
<evidence type="ECO:0000256" key="2">
    <source>
        <dbReference type="SAM" id="MobiDB-lite"/>
    </source>
</evidence>
<keyword evidence="1" id="KW-0479">Metal-binding</keyword>
<organism evidence="4 5">
    <name type="scientific">Fusarium vanettenii (strain ATCC MYA-4622 / CBS 123669 / FGSC 9596 / NRRL 45880 / 77-13-4)</name>
    <name type="common">Fusarium solani subsp. pisi</name>
    <dbReference type="NCBI Taxonomy" id="660122"/>
    <lineage>
        <taxon>Eukaryota</taxon>
        <taxon>Fungi</taxon>
        <taxon>Dikarya</taxon>
        <taxon>Ascomycota</taxon>
        <taxon>Pezizomycotina</taxon>
        <taxon>Sordariomycetes</taxon>
        <taxon>Hypocreomycetidae</taxon>
        <taxon>Hypocreales</taxon>
        <taxon>Nectriaceae</taxon>
        <taxon>Fusarium</taxon>
        <taxon>Fusarium solani species complex</taxon>
        <taxon>Fusarium vanettenii</taxon>
    </lineage>
</organism>
<dbReference type="eggNOG" id="ENOG502SAWK">
    <property type="taxonomic scope" value="Eukaryota"/>
</dbReference>
<evidence type="ECO:0000313" key="5">
    <source>
        <dbReference type="Proteomes" id="UP000005206"/>
    </source>
</evidence>
<dbReference type="PANTHER" id="PTHR38166:SF1">
    <property type="entry name" value="C2H2-TYPE DOMAIN-CONTAINING PROTEIN"/>
    <property type="match status" value="1"/>
</dbReference>
<name>C7ZJ41_FUSV7</name>
<dbReference type="InterPro" id="IPR013087">
    <property type="entry name" value="Znf_C2H2_type"/>
</dbReference>
<dbReference type="Proteomes" id="UP000005206">
    <property type="component" value="Chromosome 10"/>
</dbReference>